<dbReference type="PRINTS" id="PR01536">
    <property type="entry name" value="INTRLKN1R12F"/>
</dbReference>
<dbReference type="SMART" id="SM00255">
    <property type="entry name" value="TIR"/>
    <property type="match status" value="1"/>
</dbReference>
<evidence type="ECO:0000256" key="7">
    <source>
        <dbReference type="ARBA" id="ARBA00023180"/>
    </source>
</evidence>
<dbReference type="SUPFAM" id="SSF52200">
    <property type="entry name" value="Toll/Interleukin receptor TIR domain"/>
    <property type="match status" value="1"/>
</dbReference>
<dbReference type="Proteomes" id="UP001479290">
    <property type="component" value="Unassembled WGS sequence"/>
</dbReference>
<proteinExistence type="inferred from homology"/>
<protein>
    <recommendedName>
        <fullName evidence="15">Interleukin-1 receptor type 1</fullName>
    </recommendedName>
</protein>
<dbReference type="InterPro" id="IPR035897">
    <property type="entry name" value="Toll_tir_struct_dom_sf"/>
</dbReference>
<keyword evidence="3" id="KW-0677">Repeat</keyword>
<evidence type="ECO:0000256" key="3">
    <source>
        <dbReference type="ARBA" id="ARBA00022737"/>
    </source>
</evidence>
<dbReference type="AlphaFoldDB" id="A0AAW2A8N0"/>
<keyword evidence="4" id="KW-0378">Hydrolase</keyword>
<keyword evidence="8" id="KW-0393">Immunoglobulin domain</keyword>
<dbReference type="Gene3D" id="2.60.40.10">
    <property type="entry name" value="Immunoglobulins"/>
    <property type="match status" value="3"/>
</dbReference>
<name>A0AAW2A8N0_CULAL</name>
<dbReference type="Pfam" id="PF01582">
    <property type="entry name" value="TIR"/>
    <property type="match status" value="1"/>
</dbReference>
<accession>A0AAW2A8N0</accession>
<sequence length="576" mass="65579">MGRLSLVFLLAFLRAVISNEDPSDSCRDFGQAFERMFAVPGESPLLECPLQIQYLFDPAETPYNVTWLEGRNGSEVTEGQPSFVVREQSLWFPNISMEQQGTYTCVVRTPSRCFRQTAVLVVSEMTSGRCERPQRGIQQISAHVNDVLSCPLRRYLKSVDHPSIQWYKNCEPLPEDEKFALNTDKDILYIRKVHLDDAGFYTCKMTFSLDGVVGEMAESIECLVHDEYLENPRLIEPVDEIIRVESGSSVRKDCVVVVPGKGVPTVEVLWKVTLETKVIFISENTSDRVHQKPMNESTTEDGYVFVRTLSVSDVSREDFYSDFSCMVFNGRGLLDGHMTLVPTGPNLLLLLGLLLGSLAFLFVVGVLVCTIFRVELVLCVRTMFPFLYKTTDGDGKQYDAYIAYPRVLEGSSEKAEMFVMSTLPQVLEGLYGYKLFILGRDGLPGEAVVDVVQDALSRCRRLLLLYTASSLCSPEAQEWAEQQTGLYRAIVEDSMSIVLLELEEIREPDWLPPSVRLLKEKQGALQAWKRRKRWMGWDGKSEDRLTSLDPSARFWREVRYHMPVRGKAKERNWFSF</sequence>
<dbReference type="PROSITE" id="PS50104">
    <property type="entry name" value="TIR"/>
    <property type="match status" value="1"/>
</dbReference>
<feature type="chain" id="PRO_5043576190" description="Interleukin-1 receptor type 1" evidence="10">
    <location>
        <begin position="19"/>
        <end position="576"/>
    </location>
</feature>
<feature type="domain" description="Ig-like" evidence="12">
    <location>
        <begin position="22"/>
        <end position="126"/>
    </location>
</feature>
<dbReference type="InterPro" id="IPR015621">
    <property type="entry name" value="IL-1_rcpt_fam"/>
</dbReference>
<keyword evidence="2 10" id="KW-0732">Signal</keyword>
<keyword evidence="6" id="KW-1015">Disulfide bond</keyword>
<dbReference type="SMART" id="SM00409">
    <property type="entry name" value="IG"/>
    <property type="match status" value="3"/>
</dbReference>
<keyword evidence="9" id="KW-0472">Membrane</keyword>
<evidence type="ECO:0000313" key="14">
    <source>
        <dbReference type="Proteomes" id="UP001479290"/>
    </source>
</evidence>
<comment type="caution">
    <text evidence="13">The sequence shown here is derived from an EMBL/GenBank/DDBJ whole genome shotgun (WGS) entry which is preliminary data.</text>
</comment>
<dbReference type="InterPro" id="IPR003599">
    <property type="entry name" value="Ig_sub"/>
</dbReference>
<feature type="domain" description="Ig-like" evidence="12">
    <location>
        <begin position="232"/>
        <end position="341"/>
    </location>
</feature>
<dbReference type="InterPro" id="IPR004074">
    <property type="entry name" value="IL-1_rcpt_I/II-typ"/>
</dbReference>
<feature type="transmembrane region" description="Helical" evidence="9">
    <location>
        <begin position="347"/>
        <end position="374"/>
    </location>
</feature>
<evidence type="ECO:0000256" key="8">
    <source>
        <dbReference type="ARBA" id="ARBA00023319"/>
    </source>
</evidence>
<dbReference type="PRINTS" id="PR01537">
    <property type="entry name" value="INTRLKN1R1F"/>
</dbReference>
<feature type="signal peptide" evidence="10">
    <location>
        <begin position="1"/>
        <end position="18"/>
    </location>
</feature>
<evidence type="ECO:0000256" key="1">
    <source>
        <dbReference type="ARBA" id="ARBA00009752"/>
    </source>
</evidence>
<dbReference type="Pfam" id="PF13895">
    <property type="entry name" value="Ig_2"/>
    <property type="match status" value="1"/>
</dbReference>
<dbReference type="SUPFAM" id="SSF48726">
    <property type="entry name" value="Immunoglobulin"/>
    <property type="match status" value="2"/>
</dbReference>
<dbReference type="PANTHER" id="PTHR11890">
    <property type="entry name" value="INTERLEUKIN-1 RECEPTOR FAMILY MEMBER"/>
    <property type="match status" value="1"/>
</dbReference>
<dbReference type="GO" id="GO:0016787">
    <property type="term" value="F:hydrolase activity"/>
    <property type="evidence" value="ECO:0007669"/>
    <property type="project" value="UniProtKB-KW"/>
</dbReference>
<evidence type="ECO:0000259" key="12">
    <source>
        <dbReference type="PROSITE" id="PS50835"/>
    </source>
</evidence>
<keyword evidence="9" id="KW-0812">Transmembrane</keyword>
<evidence type="ECO:0000256" key="5">
    <source>
        <dbReference type="ARBA" id="ARBA00023027"/>
    </source>
</evidence>
<keyword evidence="7" id="KW-0325">Glycoprotein</keyword>
<dbReference type="InterPro" id="IPR013783">
    <property type="entry name" value="Ig-like_fold"/>
</dbReference>
<evidence type="ECO:0000256" key="10">
    <source>
        <dbReference type="SAM" id="SignalP"/>
    </source>
</evidence>
<evidence type="ECO:0000256" key="9">
    <source>
        <dbReference type="SAM" id="Phobius"/>
    </source>
</evidence>
<reference evidence="13 14" key="1">
    <citation type="submission" date="2024-05" db="EMBL/GenBank/DDBJ databases">
        <title>A high-quality chromosomal-level genome assembly of Topmouth culter (Culter alburnus).</title>
        <authorList>
            <person name="Zhao H."/>
        </authorList>
    </citation>
    <scope>NUCLEOTIDE SEQUENCE [LARGE SCALE GENOMIC DNA]</scope>
    <source>
        <strain evidence="13">CATC2023</strain>
        <tissue evidence="13">Muscle</tissue>
    </source>
</reference>
<evidence type="ECO:0000259" key="11">
    <source>
        <dbReference type="PROSITE" id="PS50104"/>
    </source>
</evidence>
<dbReference type="InterPro" id="IPR036179">
    <property type="entry name" value="Ig-like_dom_sf"/>
</dbReference>
<comment type="similarity">
    <text evidence="1">Belongs to the interleukin-1 receptor family.</text>
</comment>
<gene>
    <name evidence="13" type="ORF">ABG768_027110</name>
</gene>
<keyword evidence="14" id="KW-1185">Reference proteome</keyword>
<evidence type="ECO:0008006" key="15">
    <source>
        <dbReference type="Google" id="ProtNLM"/>
    </source>
</evidence>
<evidence type="ECO:0000313" key="13">
    <source>
        <dbReference type="EMBL" id="KAK9968887.1"/>
    </source>
</evidence>
<dbReference type="GO" id="GO:0004908">
    <property type="term" value="F:interleukin-1 receptor activity"/>
    <property type="evidence" value="ECO:0007669"/>
    <property type="project" value="InterPro"/>
</dbReference>
<keyword evidence="9" id="KW-1133">Transmembrane helix</keyword>
<keyword evidence="5" id="KW-0520">NAD</keyword>
<organism evidence="13 14">
    <name type="scientific">Culter alburnus</name>
    <name type="common">Topmouth culter</name>
    <dbReference type="NCBI Taxonomy" id="194366"/>
    <lineage>
        <taxon>Eukaryota</taxon>
        <taxon>Metazoa</taxon>
        <taxon>Chordata</taxon>
        <taxon>Craniata</taxon>
        <taxon>Vertebrata</taxon>
        <taxon>Euteleostomi</taxon>
        <taxon>Actinopterygii</taxon>
        <taxon>Neopterygii</taxon>
        <taxon>Teleostei</taxon>
        <taxon>Ostariophysi</taxon>
        <taxon>Cypriniformes</taxon>
        <taxon>Xenocyprididae</taxon>
        <taxon>Xenocypridinae</taxon>
        <taxon>Culter</taxon>
    </lineage>
</organism>
<feature type="domain" description="Ig-like" evidence="12">
    <location>
        <begin position="148"/>
        <end position="221"/>
    </location>
</feature>
<dbReference type="PANTHER" id="PTHR11890:SF3">
    <property type="entry name" value="INTERLEUKIN-1 RECEPTOR TYPE 2"/>
    <property type="match status" value="1"/>
</dbReference>
<dbReference type="InterPro" id="IPR007110">
    <property type="entry name" value="Ig-like_dom"/>
</dbReference>
<dbReference type="EMBL" id="JAWDJR010000009">
    <property type="protein sequence ID" value="KAK9968887.1"/>
    <property type="molecule type" value="Genomic_DNA"/>
</dbReference>
<feature type="domain" description="TIR" evidence="11">
    <location>
        <begin position="396"/>
        <end position="562"/>
    </location>
</feature>
<dbReference type="FunFam" id="2.60.40.10:FF:000188">
    <property type="entry name" value="Interleukin-1 receptor accessory protein-like 1"/>
    <property type="match status" value="1"/>
</dbReference>
<dbReference type="PROSITE" id="PS50835">
    <property type="entry name" value="IG_LIKE"/>
    <property type="match status" value="3"/>
</dbReference>
<evidence type="ECO:0000256" key="6">
    <source>
        <dbReference type="ARBA" id="ARBA00023157"/>
    </source>
</evidence>
<evidence type="ECO:0000256" key="4">
    <source>
        <dbReference type="ARBA" id="ARBA00022801"/>
    </source>
</evidence>
<evidence type="ECO:0000256" key="2">
    <source>
        <dbReference type="ARBA" id="ARBA00022729"/>
    </source>
</evidence>
<dbReference type="Gene3D" id="3.40.50.10140">
    <property type="entry name" value="Toll/interleukin-1 receptor homology (TIR) domain"/>
    <property type="match status" value="1"/>
</dbReference>
<dbReference type="InterPro" id="IPR000157">
    <property type="entry name" value="TIR_dom"/>
</dbReference>